<protein>
    <recommendedName>
        <fullName evidence="3">Lipoprotein</fullName>
    </recommendedName>
</protein>
<dbReference type="PROSITE" id="PS51257">
    <property type="entry name" value="PROKAR_LIPOPROTEIN"/>
    <property type="match status" value="1"/>
</dbReference>
<dbReference type="Proteomes" id="UP000007319">
    <property type="component" value="Chromosome"/>
</dbReference>
<keyword evidence="2" id="KW-1185">Reference proteome</keyword>
<dbReference type="EMBL" id="HE577327">
    <property type="protein sequence ID" value="CCC99389.1"/>
    <property type="molecule type" value="Genomic_DNA"/>
</dbReference>
<sequence>MKALVLAAALAALAVSGCDQRGSVVPLKQLAPIAAADVKLYAAIPPGAEVVAMVEAQTTGGWTRQGWMDSAVDNLKSLAADAGANGVVIQQQSTSNGGAILAQPGAASPIVVAPVGGYPVLRGTAIRVSR</sequence>
<evidence type="ECO:0000313" key="1">
    <source>
        <dbReference type="EMBL" id="CCC99389.1"/>
    </source>
</evidence>
<name>A0A9P1JTB7_9PROT</name>
<evidence type="ECO:0008006" key="3">
    <source>
        <dbReference type="Google" id="ProtNLM"/>
    </source>
</evidence>
<accession>A0A9P1JTB7</accession>
<organism evidence="1 2">
    <name type="scientific">Azospirillum baldaniorum</name>
    <dbReference type="NCBI Taxonomy" id="1064539"/>
    <lineage>
        <taxon>Bacteria</taxon>
        <taxon>Pseudomonadati</taxon>
        <taxon>Pseudomonadota</taxon>
        <taxon>Alphaproteobacteria</taxon>
        <taxon>Rhodospirillales</taxon>
        <taxon>Azospirillaceae</taxon>
        <taxon>Azospirillum</taxon>
    </lineage>
</organism>
<dbReference type="KEGG" id="abs:AZOBR_200094"/>
<gene>
    <name evidence="1" type="ORF">AZOBR_200094</name>
</gene>
<evidence type="ECO:0000313" key="2">
    <source>
        <dbReference type="Proteomes" id="UP000007319"/>
    </source>
</evidence>
<proteinExistence type="predicted"/>
<dbReference type="AlphaFoldDB" id="A0A9P1JTB7"/>
<dbReference type="RefSeq" id="WP_014241562.1">
    <property type="nucleotide sequence ID" value="NC_016617.1"/>
</dbReference>
<reference evidence="1 2" key="1">
    <citation type="journal article" date="2011" name="PLoS Genet.">
        <title>Azospirillum genomes reveal transition of bacteria from aquatic to terrestrial environments.</title>
        <authorList>
            <person name="Wisniewski-Dye F."/>
            <person name="Borziak K."/>
            <person name="Khalsa-Moyers G."/>
            <person name="Alexandre G."/>
            <person name="Sukharnikov L.O."/>
            <person name="Wuichet K."/>
            <person name="Hurst G.B."/>
            <person name="McDonald W.H."/>
            <person name="Robertson J.S."/>
            <person name="Barbe V."/>
            <person name="Calteau A."/>
            <person name="Rouy Z."/>
            <person name="Mangenot S."/>
            <person name="Prigent-Combaret C."/>
            <person name="Normand P."/>
            <person name="Boyer M."/>
            <person name="Siguier P."/>
            <person name="Dessaux Y."/>
            <person name="Elmerich C."/>
            <person name="Condemine G."/>
            <person name="Krishnen G."/>
            <person name="Kennedy I."/>
            <person name="Paterson A.H."/>
            <person name="Gonzalez V."/>
            <person name="Mavingui P."/>
            <person name="Zhulin I.B."/>
        </authorList>
    </citation>
    <scope>NUCLEOTIDE SEQUENCE [LARGE SCALE GENOMIC DNA]</scope>
    <source>
        <strain evidence="1 2">Sp245</strain>
    </source>
</reference>